<dbReference type="InterPro" id="IPR011330">
    <property type="entry name" value="Glyco_hydro/deAcase_b/a-brl"/>
</dbReference>
<organism evidence="4 5">
    <name type="scientific">Alcaligenes phenolicus</name>
    <dbReference type="NCBI Taxonomy" id="232846"/>
    <lineage>
        <taxon>Bacteria</taxon>
        <taxon>Pseudomonadati</taxon>
        <taxon>Pseudomonadota</taxon>
        <taxon>Betaproteobacteria</taxon>
        <taxon>Burkholderiales</taxon>
        <taxon>Alcaligenaceae</taxon>
        <taxon>Alcaligenes</taxon>
    </lineage>
</organism>
<dbReference type="CDD" id="cd10970">
    <property type="entry name" value="CE4_DAC_u1_6s"/>
    <property type="match status" value="1"/>
</dbReference>
<dbReference type="PROSITE" id="PS51677">
    <property type="entry name" value="NODB"/>
    <property type="match status" value="1"/>
</dbReference>
<dbReference type="SUPFAM" id="SSF53474">
    <property type="entry name" value="alpha/beta-Hydrolases"/>
    <property type="match status" value="1"/>
</dbReference>
<evidence type="ECO:0000313" key="5">
    <source>
        <dbReference type="Proteomes" id="UP001437419"/>
    </source>
</evidence>
<protein>
    <submittedName>
        <fullName evidence="4">Polysaccharide deacetylase family protein</fullName>
    </submittedName>
</protein>
<proteinExistence type="predicted"/>
<dbReference type="InterPro" id="IPR029058">
    <property type="entry name" value="AB_hydrolase_fold"/>
</dbReference>
<dbReference type="PANTHER" id="PTHR34216">
    <property type="match status" value="1"/>
</dbReference>
<dbReference type="PANTHER" id="PTHR34216:SF3">
    <property type="entry name" value="POLY-BETA-1,6-N-ACETYL-D-GLUCOSAMINE N-DEACETYLASE"/>
    <property type="match status" value="1"/>
</dbReference>
<evidence type="ECO:0000259" key="3">
    <source>
        <dbReference type="PROSITE" id="PS51677"/>
    </source>
</evidence>
<keyword evidence="5" id="KW-1185">Reference proteome</keyword>
<gene>
    <name evidence="4" type="ORF">ABU900_17020</name>
</gene>
<dbReference type="Gene3D" id="3.20.20.370">
    <property type="entry name" value="Glycoside hydrolase/deacetylase"/>
    <property type="match status" value="1"/>
</dbReference>
<dbReference type="RefSeq" id="WP_353640257.1">
    <property type="nucleotide sequence ID" value="NZ_JBEUDR010000005.1"/>
</dbReference>
<keyword evidence="2" id="KW-0732">Signal</keyword>
<dbReference type="SUPFAM" id="SSF88713">
    <property type="entry name" value="Glycoside hydrolase/deacetylase"/>
    <property type="match status" value="1"/>
</dbReference>
<evidence type="ECO:0000256" key="2">
    <source>
        <dbReference type="ARBA" id="ARBA00022729"/>
    </source>
</evidence>
<reference evidence="4 5" key="1">
    <citation type="submission" date="2024-06" db="EMBL/GenBank/DDBJ databases">
        <title>Alcaligenes phenolicus JC896.</title>
        <authorList>
            <person name="Venkata Ramana C."/>
            <person name="Sasikala C."/>
            <person name="Mahima D."/>
        </authorList>
    </citation>
    <scope>NUCLEOTIDE SEQUENCE [LARGE SCALE GENOMIC DNA]</scope>
    <source>
        <strain evidence="4 5">JC896</strain>
    </source>
</reference>
<dbReference type="Proteomes" id="UP001437419">
    <property type="component" value="Unassembled WGS sequence"/>
</dbReference>
<dbReference type="EMBL" id="JBEUDR010000005">
    <property type="protein sequence ID" value="MES5326109.1"/>
    <property type="molecule type" value="Genomic_DNA"/>
</dbReference>
<accession>A0ABV2BMH3</accession>
<feature type="domain" description="NodB homology" evidence="3">
    <location>
        <begin position="1"/>
        <end position="123"/>
    </location>
</feature>
<dbReference type="InterPro" id="IPR002509">
    <property type="entry name" value="NODB_dom"/>
</dbReference>
<dbReference type="InterPro" id="IPR051398">
    <property type="entry name" value="Polysacch_Deacetylase"/>
</dbReference>
<evidence type="ECO:0000256" key="1">
    <source>
        <dbReference type="ARBA" id="ARBA00004613"/>
    </source>
</evidence>
<comment type="subcellular location">
    <subcellularLocation>
        <location evidence="1">Secreted</location>
    </subcellularLocation>
</comment>
<evidence type="ECO:0000313" key="4">
    <source>
        <dbReference type="EMBL" id="MES5326109.1"/>
    </source>
</evidence>
<dbReference type="Pfam" id="PF01522">
    <property type="entry name" value="Polysacc_deac_1"/>
    <property type="match status" value="1"/>
</dbReference>
<name>A0ABV2BMH3_9BURK</name>
<sequence length="505" mass="57193">MAYITFSYDDGLKNNYHLALPLHEKYNIPASLAIIAHRAVSPEFWDKYMSPREIVDADARGHEIVSHGVYHKTKYTELTHDELEYELSHSKKILNGFVSKEIEAINIPFAKYNDEVLDLARKYYKQVRLADERLNLIGEAGGLIYANALNSKSSIERVKKLVDKAILENKWLVLMFHGINDNDDSGGLYSNSKEFLDQSLSYVKEYVREGSLTPVLFRDMLEYGFIESKKKENEPDGVILAEDEGYLITYHPASSESKKMLITFGGLPSSKTRTGFGSDYAIKKGYHHIFVAQAAGSQYQGLSLEEFRDAVLPLCAGKDVYTYGSSLGGYCALYYAGIINAQAIAAAPKNSAHPMLKHNLKRSIKFKHLELVDAPKSIKNPIIIYDPHQREDARYIERLVLSAYKDANLVTVPFSGHLVLQVLSEHKILKSFIEGVIEHNKVIEINYDFDGCSVWNYERGRVLARDGDPELAIPFLEKSLKIRYSKEADKLLEKMRKDNNLDSTG</sequence>
<comment type="caution">
    <text evidence="4">The sequence shown here is derived from an EMBL/GenBank/DDBJ whole genome shotgun (WGS) entry which is preliminary data.</text>
</comment>